<feature type="domain" description="Acyl-CoA dehydrogenase/oxidase N-terminal" evidence="2">
    <location>
        <begin position="2"/>
        <end position="69"/>
    </location>
</feature>
<dbReference type="InterPro" id="IPR037069">
    <property type="entry name" value="AcylCoA_DH/ox_N_sf"/>
</dbReference>
<feature type="region of interest" description="Disordered" evidence="1">
    <location>
        <begin position="97"/>
        <end position="118"/>
    </location>
</feature>
<evidence type="ECO:0000256" key="1">
    <source>
        <dbReference type="SAM" id="MobiDB-lite"/>
    </source>
</evidence>
<dbReference type="Gene3D" id="1.10.540.10">
    <property type="entry name" value="Acyl-CoA dehydrogenase/oxidase, N-terminal domain"/>
    <property type="match status" value="1"/>
</dbReference>
<dbReference type="RefSeq" id="WP_231484428.1">
    <property type="nucleotide sequence ID" value="NZ_BAAAZO010000010.1"/>
</dbReference>
<organism evidence="3 4">
    <name type="scientific">Kineosporia mesophila</name>
    <dbReference type="NCBI Taxonomy" id="566012"/>
    <lineage>
        <taxon>Bacteria</taxon>
        <taxon>Bacillati</taxon>
        <taxon>Actinomycetota</taxon>
        <taxon>Actinomycetes</taxon>
        <taxon>Kineosporiales</taxon>
        <taxon>Kineosporiaceae</taxon>
        <taxon>Kineosporia</taxon>
    </lineage>
</organism>
<name>A0ABP7ACG3_9ACTN</name>
<protein>
    <recommendedName>
        <fullName evidence="2">Acyl-CoA dehydrogenase/oxidase N-terminal domain-containing protein</fullName>
    </recommendedName>
</protein>
<dbReference type="InterPro" id="IPR009100">
    <property type="entry name" value="AcylCoA_DH/oxidase_NM_dom_sf"/>
</dbReference>
<accession>A0ABP7ACG3</accession>
<keyword evidence="4" id="KW-1185">Reference proteome</keyword>
<gene>
    <name evidence="3" type="ORF">GCM10022223_53380</name>
</gene>
<evidence type="ECO:0000259" key="2">
    <source>
        <dbReference type="Pfam" id="PF02771"/>
    </source>
</evidence>
<dbReference type="InterPro" id="IPR013786">
    <property type="entry name" value="AcylCoA_DH/ox_N"/>
</dbReference>
<dbReference type="Proteomes" id="UP001501074">
    <property type="component" value="Unassembled WGS sequence"/>
</dbReference>
<evidence type="ECO:0000313" key="3">
    <source>
        <dbReference type="EMBL" id="GAA3629155.1"/>
    </source>
</evidence>
<dbReference type="EMBL" id="BAAAZO010000010">
    <property type="protein sequence ID" value="GAA3629155.1"/>
    <property type="molecule type" value="Genomic_DNA"/>
</dbReference>
<comment type="caution">
    <text evidence="3">The sequence shown here is derived from an EMBL/GenBank/DDBJ whole genome shotgun (WGS) entry which is preliminary data.</text>
</comment>
<dbReference type="SUPFAM" id="SSF56645">
    <property type="entry name" value="Acyl-CoA dehydrogenase NM domain-like"/>
    <property type="match status" value="1"/>
</dbReference>
<dbReference type="Pfam" id="PF02771">
    <property type="entry name" value="Acyl-CoA_dh_N"/>
    <property type="match status" value="1"/>
</dbReference>
<sequence>MQVRAFLEREVRPIVNDYRDRAEFPHQIIQSIADLGLFGMQIAETARFENSSVFRGWVALETGRVDGHVRRGAERSVDARNRPGRLIGCCWAAKESRWKGERPGTSPTRSTRWRARAT</sequence>
<evidence type="ECO:0000313" key="4">
    <source>
        <dbReference type="Proteomes" id="UP001501074"/>
    </source>
</evidence>
<reference evidence="4" key="1">
    <citation type="journal article" date="2019" name="Int. J. Syst. Evol. Microbiol.">
        <title>The Global Catalogue of Microorganisms (GCM) 10K type strain sequencing project: providing services to taxonomists for standard genome sequencing and annotation.</title>
        <authorList>
            <consortium name="The Broad Institute Genomics Platform"/>
            <consortium name="The Broad Institute Genome Sequencing Center for Infectious Disease"/>
            <person name="Wu L."/>
            <person name="Ma J."/>
        </authorList>
    </citation>
    <scope>NUCLEOTIDE SEQUENCE [LARGE SCALE GENOMIC DNA]</scope>
    <source>
        <strain evidence="4">JCM 16902</strain>
    </source>
</reference>
<proteinExistence type="predicted"/>